<proteinExistence type="predicted"/>
<evidence type="ECO:0000259" key="1">
    <source>
        <dbReference type="PROSITE" id="PS51186"/>
    </source>
</evidence>
<dbReference type="EMBL" id="CP059735">
    <property type="protein sequence ID" value="WDD98690.1"/>
    <property type="molecule type" value="Genomic_DNA"/>
</dbReference>
<dbReference type="InterPro" id="IPR052564">
    <property type="entry name" value="N-acetyltrans/Recomb-assoc"/>
</dbReference>
<organism evidence="2 3">
    <name type="scientific">Thalassomonas actiniarum</name>
    <dbReference type="NCBI Taxonomy" id="485447"/>
    <lineage>
        <taxon>Bacteria</taxon>
        <taxon>Pseudomonadati</taxon>
        <taxon>Pseudomonadota</taxon>
        <taxon>Gammaproteobacteria</taxon>
        <taxon>Alteromonadales</taxon>
        <taxon>Colwelliaceae</taxon>
        <taxon>Thalassomonas</taxon>
    </lineage>
</organism>
<dbReference type="KEGG" id="tact:SG35_026180"/>
<dbReference type="Proteomes" id="UP000032568">
    <property type="component" value="Chromosome"/>
</dbReference>
<dbReference type="PANTHER" id="PTHR43451">
    <property type="entry name" value="ACETYLTRANSFERASE (GNAT) FAMILY PROTEIN"/>
    <property type="match status" value="1"/>
</dbReference>
<evidence type="ECO:0000313" key="2">
    <source>
        <dbReference type="EMBL" id="WDD98690.1"/>
    </source>
</evidence>
<keyword evidence="3" id="KW-1185">Reference proteome</keyword>
<protein>
    <submittedName>
        <fullName evidence="2">GNAT family N-acetyltransferase</fullName>
    </submittedName>
</protein>
<evidence type="ECO:0000313" key="3">
    <source>
        <dbReference type="Proteomes" id="UP000032568"/>
    </source>
</evidence>
<dbReference type="InterPro" id="IPR000182">
    <property type="entry name" value="GNAT_dom"/>
</dbReference>
<dbReference type="InterPro" id="IPR016181">
    <property type="entry name" value="Acyl_CoA_acyltransferase"/>
</dbReference>
<gene>
    <name evidence="2" type="ORF">SG35_026180</name>
</gene>
<reference evidence="2 3" key="1">
    <citation type="journal article" date="2015" name="Genome Announc.">
        <title>Draft Genome Sequences of Marine Isolates of Thalassomonas viridans and Thalassomonas actiniarum.</title>
        <authorList>
            <person name="Olonade I."/>
            <person name="van Zyl L.J."/>
            <person name="Trindade M."/>
        </authorList>
    </citation>
    <scope>NUCLEOTIDE SEQUENCE [LARGE SCALE GENOMIC DNA]</scope>
    <source>
        <strain evidence="2 3">A5K-106</strain>
    </source>
</reference>
<dbReference type="CDD" id="cd04301">
    <property type="entry name" value="NAT_SF"/>
    <property type="match status" value="1"/>
</dbReference>
<dbReference type="Gene3D" id="3.40.630.30">
    <property type="match status" value="1"/>
</dbReference>
<dbReference type="AlphaFoldDB" id="A0AAE9YP86"/>
<dbReference type="SUPFAM" id="SSF55729">
    <property type="entry name" value="Acyl-CoA N-acyltransferases (Nat)"/>
    <property type="match status" value="1"/>
</dbReference>
<dbReference type="RefSeq" id="WP_084692764.1">
    <property type="nucleotide sequence ID" value="NZ_CP059735.1"/>
</dbReference>
<feature type="domain" description="N-acetyltransferase" evidence="1">
    <location>
        <begin position="3"/>
        <end position="156"/>
    </location>
</feature>
<dbReference type="PROSITE" id="PS51186">
    <property type="entry name" value="GNAT"/>
    <property type="match status" value="1"/>
</dbReference>
<reference evidence="2 3" key="2">
    <citation type="journal article" date="2022" name="Mar. Drugs">
        <title>Bioassay-Guided Fractionation Leads to the Detection of Cholic Acid Generated by the Rare Thalassomonas sp.</title>
        <authorList>
            <person name="Pheiffer F."/>
            <person name="Schneider Y.K."/>
            <person name="Hansen E.H."/>
            <person name="Andersen J.H."/>
            <person name="Isaksson J."/>
            <person name="Busche T."/>
            <person name="R C."/>
            <person name="Kalinowski J."/>
            <person name="Zyl L.V."/>
            <person name="Trindade M."/>
        </authorList>
    </citation>
    <scope>NUCLEOTIDE SEQUENCE [LARGE SCALE GENOMIC DNA]</scope>
    <source>
        <strain evidence="2 3">A5K-106</strain>
    </source>
</reference>
<sequence>MTIYIRHFHLSDARALTDIFYTSIHRVARQYYSDAEINQWAPLPIDYPLWQTKLQHMAPFVAELDNQVAGFMTLADDGLIGLAYSHPRHQKKGIATALYRHLETQARQRGIATLTVNASYLAKPFFAKQDFCVIRKNEIARNGEILINWSMEKHLS</sequence>
<name>A0AAE9YP86_9GAMM</name>
<dbReference type="PANTHER" id="PTHR43451:SF1">
    <property type="entry name" value="ACETYLTRANSFERASE"/>
    <property type="match status" value="1"/>
</dbReference>
<accession>A0AAE9YP86</accession>
<dbReference type="Pfam" id="PF13673">
    <property type="entry name" value="Acetyltransf_10"/>
    <property type="match status" value="1"/>
</dbReference>
<dbReference type="GO" id="GO:0016747">
    <property type="term" value="F:acyltransferase activity, transferring groups other than amino-acyl groups"/>
    <property type="evidence" value="ECO:0007669"/>
    <property type="project" value="InterPro"/>
</dbReference>